<dbReference type="InterPro" id="IPR046796">
    <property type="entry name" value="Transposase_32_dom"/>
</dbReference>
<evidence type="ECO:0000313" key="9">
    <source>
        <dbReference type="Proteomes" id="UP000242715"/>
    </source>
</evidence>
<keyword evidence="9" id="KW-1185">Reference proteome</keyword>
<feature type="compositionally biased region" description="Polar residues" evidence="2">
    <location>
        <begin position="1096"/>
        <end position="1126"/>
    </location>
</feature>
<evidence type="ECO:0000259" key="4">
    <source>
        <dbReference type="Pfam" id="PF13966"/>
    </source>
</evidence>
<reference evidence="9" key="1">
    <citation type="journal article" date="2017" name="Front. Plant Sci.">
        <title>Climate Clever Clovers: New Paradigm to Reduce the Environmental Footprint of Ruminants by Breeding Low Methanogenic Forages Utilizing Haplotype Variation.</title>
        <authorList>
            <person name="Kaur P."/>
            <person name="Appels R."/>
            <person name="Bayer P.E."/>
            <person name="Keeble-Gagnere G."/>
            <person name="Wang J."/>
            <person name="Hirakawa H."/>
            <person name="Shirasawa K."/>
            <person name="Vercoe P."/>
            <person name="Stefanova K."/>
            <person name="Durmic Z."/>
            <person name="Nichols P."/>
            <person name="Revell C."/>
            <person name="Isobe S.N."/>
            <person name="Edwards D."/>
            <person name="Erskine W."/>
        </authorList>
    </citation>
    <scope>NUCLEOTIDE SEQUENCE [LARGE SCALE GENOMIC DNA]</scope>
    <source>
        <strain evidence="9">cv. Daliak</strain>
    </source>
</reference>
<feature type="region of interest" description="Disordered" evidence="2">
    <location>
        <begin position="1706"/>
        <end position="1746"/>
    </location>
</feature>
<dbReference type="InterPro" id="IPR026960">
    <property type="entry name" value="RVT-Znf"/>
</dbReference>
<evidence type="ECO:0000259" key="3">
    <source>
        <dbReference type="Pfam" id="PF07727"/>
    </source>
</evidence>
<evidence type="ECO:0000259" key="7">
    <source>
        <dbReference type="Pfam" id="PF25597"/>
    </source>
</evidence>
<feature type="compositionally biased region" description="Low complexity" evidence="2">
    <location>
        <begin position="1073"/>
        <end position="1087"/>
    </location>
</feature>
<dbReference type="Pfam" id="PF07727">
    <property type="entry name" value="RVT_2"/>
    <property type="match status" value="1"/>
</dbReference>
<evidence type="ECO:0000256" key="1">
    <source>
        <dbReference type="SAM" id="Coils"/>
    </source>
</evidence>
<keyword evidence="1" id="KW-0175">Coiled coil</keyword>
<evidence type="ECO:0000259" key="5">
    <source>
        <dbReference type="Pfam" id="PF20167"/>
    </source>
</evidence>
<gene>
    <name evidence="8" type="ORF">TSUD_29310</name>
</gene>
<evidence type="ECO:0000313" key="8">
    <source>
        <dbReference type="EMBL" id="GAU34690.1"/>
    </source>
</evidence>
<evidence type="ECO:0008006" key="10">
    <source>
        <dbReference type="Google" id="ProtNLM"/>
    </source>
</evidence>
<accession>A0A2Z6NE66</accession>
<dbReference type="PANTHER" id="PTHR11439">
    <property type="entry name" value="GAG-POL-RELATED RETROTRANSPOSON"/>
    <property type="match status" value="1"/>
</dbReference>
<dbReference type="Pfam" id="PF22936">
    <property type="entry name" value="Pol_BBD"/>
    <property type="match status" value="1"/>
</dbReference>
<feature type="domain" description="Putative plant transposon protein" evidence="5">
    <location>
        <begin position="1309"/>
        <end position="1483"/>
    </location>
</feature>
<name>A0A2Z6NE66_TRISU</name>
<dbReference type="PANTHER" id="PTHR11439:SF483">
    <property type="entry name" value="PEPTIDE SYNTHASE GLIP-LIKE, PUTATIVE (AFU_ORTHOLOGUE AFUA_3G12920)-RELATED"/>
    <property type="match status" value="1"/>
</dbReference>
<feature type="coiled-coil region" evidence="1">
    <location>
        <begin position="494"/>
        <end position="521"/>
    </location>
</feature>
<dbReference type="Pfam" id="PF20167">
    <property type="entry name" value="Transposase_32"/>
    <property type="match status" value="1"/>
</dbReference>
<feature type="domain" description="Retrovirus-related Pol polyprotein from transposon TNT 1-94-like beta-barrel" evidence="6">
    <location>
        <begin position="546"/>
        <end position="585"/>
    </location>
</feature>
<feature type="domain" description="Reverse transcriptase Ty1/copia-type" evidence="3">
    <location>
        <begin position="772"/>
        <end position="831"/>
    </location>
</feature>
<feature type="domain" description="Reverse transcriptase zinc-binding" evidence="4">
    <location>
        <begin position="11"/>
        <end position="75"/>
    </location>
</feature>
<proteinExistence type="predicted"/>
<dbReference type="InterPro" id="IPR054722">
    <property type="entry name" value="PolX-like_BBD"/>
</dbReference>
<dbReference type="InterPro" id="IPR057670">
    <property type="entry name" value="SH3_retrovirus"/>
</dbReference>
<feature type="compositionally biased region" description="Polar residues" evidence="2">
    <location>
        <begin position="1143"/>
        <end position="1153"/>
    </location>
</feature>
<dbReference type="InterPro" id="IPR013103">
    <property type="entry name" value="RVT_2"/>
</dbReference>
<feature type="region of interest" description="Disordered" evidence="2">
    <location>
        <begin position="1064"/>
        <end position="1159"/>
    </location>
</feature>
<evidence type="ECO:0000259" key="6">
    <source>
        <dbReference type="Pfam" id="PF22936"/>
    </source>
</evidence>
<dbReference type="CDD" id="cd09272">
    <property type="entry name" value="RNase_HI_RT_Ty1"/>
    <property type="match status" value="1"/>
</dbReference>
<dbReference type="Pfam" id="PF13966">
    <property type="entry name" value="zf-RVT"/>
    <property type="match status" value="1"/>
</dbReference>
<dbReference type="EMBL" id="DF973564">
    <property type="protein sequence ID" value="GAU34690.1"/>
    <property type="molecule type" value="Genomic_DNA"/>
</dbReference>
<sequence length="1746" mass="199120">MDVRPDPSSGYSVISAYHLLTHMVLVTIAAHNDIIWNKFVPLKVSFFAWRLLNNRLLSKDNLTRRVMHLEDSELCLEGRGVADVEAKSLIDLDFSCSSIFAPKGRKSFTPEYGDRSQTNAGKRKSSLRVTPACIQLFKGYPKAAQRLYLFVKQHTATLQLNNSYSYVPLLKVKRRNFGDRSQTDLFSSNYMSCHFAELLAFIFKLPTDILRGQDSLIITHLYIEVLGNFEEQESPLQLQHLFLKEVMAKNAKFISEGGSSNRPPLFDGDNYDYWKDKMELFLRSQDNNMWHVLEVGEYVPLAKDSTNPKPQAEWTTTEADRVLLNTKAKLFIKSALCREEYDRIMECKTAKEIWETLQTHHEGTNSVKETRIDIGVRKFELFEMKEEETIDQMYGRFTSIINELNSLGKSYTTHERIRKILRCLPKTWRPIVTAITVAKDLTKVSLEDLIGSLKTHESVLQEDKPKRKMIALETQSGECSQKDETLCEDEESLQEDDEEELAFLSRRIQRLMTRRNQLKKNFQPKRNGAKPEVDLSKIQSVKKRPWYLDSGCSRHMTGDRNNFLSFETREGGSVTFGNNEKASIKDELPPESCFVSLEKDKWIWHKRAGHVSMKTMSKLSKLDLVRGKFDSKSDKRIFLGYSLTSKAYRIYNLRTQTLEESMHVEFDEFEDQPTVHTTDDEEEEPVIVQNHDSDENPTSQGLPKTWRIVGYHPPDQIIGNTKDGVRTRKALQDVETNLGLISQIEPRSINEAIIDESWIEAMKEELHQFEKNEVWNLVPFPKDNSIIGTRWIFRNKLDENGKVVRNKARLVAQGYNQQEGIDYDETFAPVASEFEMSMMGELGFFLGLQIKQLEDGIFISQEKYVNDLLKKYKMNEAKIMSTPMHPSTSLDKDEKGKDVSEKEYRGMIGSLLYLTASRPDIVFAVGLCARFQTSPKESHLIAVKRIFGYLVGTPDVGLWYKKESHFDLQAYCDADYAGYKIERKSTSGACQFLGEALVCWCCRKQNTIALSTTEAEYVAASNCCSQVIWIKNQLEDFSLRDHVNKKDVELVFVDTENQLADIFTKPLERETTPEIQSTPTTTNIQTTVDNPPNPQNSPNTVFQSSPSKSPENSPINLTQNQPSSPVDSPKHSPTPENEEDDSPSPTATISSPKDSPPVLVKMKKFKSFDSSKIRRSSRIMSGAGKKPVVDTTVHVLDKSDFEIDLFEKEIDDFEHEPVTSTKSEPVKPKKSPTPKKKEVKTAVKAPRTKKKIAVKKSKEKLLPAPLIQPEDEEIFQKYWMTKPVAVSRLYNFADLSIGGVDLVKFVEPFEWKSFFHIKETIYPLLVQAFYFNAQVFPDKDMITSNIKDVELVVDPYVIGSLIGIKSEGLEVYGNDWYDQVKISKEELKKKMFTEEGAKKNAPPSSMLKTEYKLLHNMCQHSFFPRTGSKDKVTDLDLLMMYHMAKGVKLNLPYIILHHMIHVATSGFKKIALPYAMLLTRVYRLYYTDMDNTISENHYYTFSLKNVHHMKKDVETPAVDVGTKRKRDVFEKTNLNVLADASGDRLENDLQTGFKPVSAPQNTTMFSPLMTSSQGSLSSFCTSEFIRNILTSDTPEISTIPIPKPTDSTLPSIPSSFATFDSFCSSVNATNAGTKQLVFEGNVNFDFPGPSRPTKRFRLETDMEQMRKDLDIVIKGMAVQHSMMDHLILESKTLRTWFTTVVCPQLHIPPPPEIETPQFDSFPATNDKSDDDDDCPTISPAPDGANE</sequence>
<protein>
    <recommendedName>
        <fullName evidence="10">Reverse transcriptase Ty1/copia-type domain-containing protein</fullName>
    </recommendedName>
</protein>
<dbReference type="Pfam" id="PF25597">
    <property type="entry name" value="SH3_retrovirus"/>
    <property type="match status" value="1"/>
</dbReference>
<feature type="domain" description="Retroviral polymerase SH3-like" evidence="7">
    <location>
        <begin position="626"/>
        <end position="677"/>
    </location>
</feature>
<dbReference type="Proteomes" id="UP000242715">
    <property type="component" value="Unassembled WGS sequence"/>
</dbReference>
<dbReference type="OrthoDB" id="411615at2759"/>
<evidence type="ECO:0000256" key="2">
    <source>
        <dbReference type="SAM" id="MobiDB-lite"/>
    </source>
</evidence>
<dbReference type="Pfam" id="PF14223">
    <property type="entry name" value="Retrotran_gag_2"/>
    <property type="match status" value="1"/>
</dbReference>
<organism evidence="8 9">
    <name type="scientific">Trifolium subterraneum</name>
    <name type="common">Subterranean clover</name>
    <dbReference type="NCBI Taxonomy" id="3900"/>
    <lineage>
        <taxon>Eukaryota</taxon>
        <taxon>Viridiplantae</taxon>
        <taxon>Streptophyta</taxon>
        <taxon>Embryophyta</taxon>
        <taxon>Tracheophyta</taxon>
        <taxon>Spermatophyta</taxon>
        <taxon>Magnoliopsida</taxon>
        <taxon>eudicotyledons</taxon>
        <taxon>Gunneridae</taxon>
        <taxon>Pentapetalae</taxon>
        <taxon>rosids</taxon>
        <taxon>fabids</taxon>
        <taxon>Fabales</taxon>
        <taxon>Fabaceae</taxon>
        <taxon>Papilionoideae</taxon>
        <taxon>50 kb inversion clade</taxon>
        <taxon>NPAAA clade</taxon>
        <taxon>Hologalegina</taxon>
        <taxon>IRL clade</taxon>
        <taxon>Trifolieae</taxon>
        <taxon>Trifolium</taxon>
    </lineage>
</organism>
<feature type="region of interest" description="Disordered" evidence="2">
    <location>
        <begin position="1216"/>
        <end position="1242"/>
    </location>
</feature>